<dbReference type="SMART" id="SM00938">
    <property type="entry name" value="P-II"/>
    <property type="match status" value="1"/>
</dbReference>
<proteinExistence type="predicted"/>
<dbReference type="PROSITE" id="PS51468">
    <property type="entry name" value="VIT"/>
    <property type="match status" value="1"/>
</dbReference>
<feature type="domain" description="VIT" evidence="1">
    <location>
        <begin position="1"/>
        <end position="68"/>
    </location>
</feature>
<name>A0ABW3ZTE5_9BACI</name>
<dbReference type="InterPro" id="IPR002187">
    <property type="entry name" value="N-reg_PII"/>
</dbReference>
<dbReference type="RefSeq" id="WP_382398730.1">
    <property type="nucleotide sequence ID" value="NZ_JBHTNH010000008.1"/>
</dbReference>
<dbReference type="InterPro" id="IPR015867">
    <property type="entry name" value="N-reg_PII/ATP_PRibTrfase_C"/>
</dbReference>
<dbReference type="PROSITE" id="PS51343">
    <property type="entry name" value="PII_GLNB_DOM"/>
    <property type="match status" value="2"/>
</dbReference>
<dbReference type="SUPFAM" id="SSF54913">
    <property type="entry name" value="GlnB-like"/>
    <property type="match status" value="2"/>
</dbReference>
<accession>A0ABW3ZTE5</accession>
<comment type="caution">
    <text evidence="2">The sequence shown here is derived from an EMBL/GenBank/DDBJ whole genome shotgun (WGS) entry which is preliminary data.</text>
</comment>
<keyword evidence="3" id="KW-1185">Reference proteome</keyword>
<gene>
    <name evidence="2" type="ORF">ACFQ4A_06380</name>
</gene>
<dbReference type="InterPro" id="IPR011322">
    <property type="entry name" value="N-reg_PII-like_a/b"/>
</dbReference>
<dbReference type="Gene3D" id="3.30.70.120">
    <property type="match status" value="2"/>
</dbReference>
<reference evidence="3" key="1">
    <citation type="journal article" date="2019" name="Int. J. Syst. Evol. Microbiol.">
        <title>The Global Catalogue of Microorganisms (GCM) 10K type strain sequencing project: providing services to taxonomists for standard genome sequencing and annotation.</title>
        <authorList>
            <consortium name="The Broad Institute Genomics Platform"/>
            <consortium name="The Broad Institute Genome Sequencing Center for Infectious Disease"/>
            <person name="Wu L."/>
            <person name="Ma J."/>
        </authorList>
    </citation>
    <scope>NUCLEOTIDE SEQUENCE [LARGE SCALE GENOMIC DNA]</scope>
    <source>
        <strain evidence="3">CCUG 54822</strain>
    </source>
</reference>
<dbReference type="EMBL" id="JBHTNH010000008">
    <property type="protein sequence ID" value="MFD1361295.1"/>
    <property type="molecule type" value="Genomic_DNA"/>
</dbReference>
<protein>
    <submittedName>
        <fullName evidence="2">P-II family nitrogen regulator</fullName>
    </submittedName>
</protein>
<dbReference type="Pfam" id="PF00543">
    <property type="entry name" value="P-II"/>
    <property type="match status" value="1"/>
</dbReference>
<evidence type="ECO:0000313" key="3">
    <source>
        <dbReference type="Proteomes" id="UP001597178"/>
    </source>
</evidence>
<evidence type="ECO:0000313" key="2">
    <source>
        <dbReference type="EMBL" id="MFD1361295.1"/>
    </source>
</evidence>
<evidence type="ECO:0000259" key="1">
    <source>
        <dbReference type="PROSITE" id="PS51468"/>
    </source>
</evidence>
<sequence>MSVAIQGQKLIITIVRKDKAKKVVQASRNAGAQGGTTLLGEGLRLNEKMRVLGIPVERERAVILTLVSDEIFHDVRRAIIDSVQLNKPRQGIGFVIDTKKIAGINHLLGWNGEEGEPDKEGVAIMMEGQDVLYDLIITIVNRGDSEKVVDATRKAGAEGGTILHGRGTGVHEKAKLFNIMIEPEKEMILTLIDREKTSDVLKTINEEAELKKPGKGVAFVLEVDSTVGISREMNEKVREEIKKKKKRRKEE</sequence>
<organism evidence="2 3">
    <name type="scientific">Lentibacillus salinarum</name>
    <dbReference type="NCBI Taxonomy" id="446820"/>
    <lineage>
        <taxon>Bacteria</taxon>
        <taxon>Bacillati</taxon>
        <taxon>Bacillota</taxon>
        <taxon>Bacilli</taxon>
        <taxon>Bacillales</taxon>
        <taxon>Bacillaceae</taxon>
        <taxon>Lentibacillus</taxon>
    </lineage>
</organism>
<dbReference type="InterPro" id="IPR013694">
    <property type="entry name" value="VIT"/>
</dbReference>
<dbReference type="Proteomes" id="UP001597178">
    <property type="component" value="Unassembled WGS sequence"/>
</dbReference>